<protein>
    <submittedName>
        <fullName evidence="1">Uncharacterized protein</fullName>
    </submittedName>
</protein>
<organism evidence="1 2">
    <name type="scientific">Alcaligenes xylosoxydans xylosoxydans</name>
    <name type="common">Achromobacter xylosoxidans</name>
    <dbReference type="NCBI Taxonomy" id="85698"/>
    <lineage>
        <taxon>Bacteria</taxon>
        <taxon>Pseudomonadati</taxon>
        <taxon>Pseudomonadota</taxon>
        <taxon>Betaproteobacteria</taxon>
        <taxon>Burkholderiales</taxon>
        <taxon>Alcaligenaceae</taxon>
        <taxon>Achromobacter</taxon>
    </lineage>
</organism>
<sequence length="166" mass="17238">MPTPSPPRQPDIQPERHGAPLLRDLAGLHAEPLARALRDHLATGVPGGGHAFDAAAALWRARGRRAFAAWLCGVALGLLRDTAGALVPAGSLPAPDPAAATATATTGMDIPRAPPPRLAAALSRAVPGELARPLLRLARSGLDAPDCMLFLCKPVNATENDIRIQK</sequence>
<name>A0A1R1JYR6_ALCXX</name>
<proteinExistence type="predicted"/>
<dbReference type="Proteomes" id="UP000187251">
    <property type="component" value="Unassembled WGS sequence"/>
</dbReference>
<accession>A0A1R1JYR6</accession>
<dbReference type="AlphaFoldDB" id="A0A1R1JYR6"/>
<gene>
    <name evidence="1" type="ORF">BIZ92_06525</name>
</gene>
<reference evidence="1 2" key="1">
    <citation type="submission" date="2016-09" db="EMBL/GenBank/DDBJ databases">
        <title>Phylogenomics of Achromobacter.</title>
        <authorList>
            <person name="Jeukens J."/>
            <person name="Freschi L."/>
            <person name="Vincent A.T."/>
            <person name="Emond-Rheault J.-G."/>
            <person name="Kukavica-Ibrulj I."/>
            <person name="Charette S.J."/>
            <person name="Levesque R.C."/>
        </authorList>
    </citation>
    <scope>NUCLEOTIDE SEQUENCE [LARGE SCALE GENOMIC DNA]</scope>
    <source>
        <strain evidence="1 2">AUS488</strain>
    </source>
</reference>
<dbReference type="EMBL" id="MJMN01000002">
    <property type="protein sequence ID" value="OMG92345.1"/>
    <property type="molecule type" value="Genomic_DNA"/>
</dbReference>
<comment type="caution">
    <text evidence="1">The sequence shown here is derived from an EMBL/GenBank/DDBJ whole genome shotgun (WGS) entry which is preliminary data.</text>
</comment>
<evidence type="ECO:0000313" key="1">
    <source>
        <dbReference type="EMBL" id="OMG92345.1"/>
    </source>
</evidence>
<evidence type="ECO:0000313" key="2">
    <source>
        <dbReference type="Proteomes" id="UP000187251"/>
    </source>
</evidence>
<dbReference type="RefSeq" id="WP_076409112.1">
    <property type="nucleotide sequence ID" value="NZ_AP028040.1"/>
</dbReference>